<dbReference type="Gene3D" id="3.30.559.10">
    <property type="entry name" value="Chloramphenicol acetyltransferase-like domain"/>
    <property type="match status" value="1"/>
</dbReference>
<gene>
    <name evidence="8" type="ORF">FA707_06635</name>
</gene>
<dbReference type="Pfam" id="PF02817">
    <property type="entry name" value="E3_binding"/>
    <property type="match status" value="1"/>
</dbReference>
<dbReference type="SUPFAM" id="SSF51230">
    <property type="entry name" value="Single hybrid motif"/>
    <property type="match status" value="1"/>
</dbReference>
<dbReference type="FunFam" id="4.10.320.10:FF:000008">
    <property type="entry name" value="Dihydrolipoamide acetyltransferase component of pyruvate dehydrogenase complex"/>
    <property type="match status" value="1"/>
</dbReference>
<keyword evidence="4 6" id="KW-0450">Lipoyl</keyword>
<dbReference type="EMBL" id="CP039712">
    <property type="protein sequence ID" value="QCI86665.1"/>
    <property type="molecule type" value="Genomic_DNA"/>
</dbReference>
<comment type="cofactor">
    <cofactor evidence="1 6">
        <name>(R)-lipoate</name>
        <dbReference type="ChEBI" id="CHEBI:83088"/>
    </cofactor>
</comment>
<feature type="compositionally biased region" description="Acidic residues" evidence="7">
    <location>
        <begin position="79"/>
        <end position="91"/>
    </location>
</feature>
<sequence length="436" mass="46797">MALENILMPKLGESVTEGAISSWLVQPGQHVEKYDALAEVLTDKVLAEIPSSFAGTIKEILVVEDDVVPIGTVVCTIETEDEGSVEGDSTVDSEPTAPTPSVSKKVTSPSKAPVKQSETGARFSPAVLKLAGEHNIDLAQVSGSGAGGRITRKDLLKLIENGQVPTTGAAVAEENHIVVPPVAESATVKIETVPQSVPSVNMGGSVVEIPVSGVRKAIAKHMVESKQTIPHAWMMTEVDATNLVNYRNELKNKFKKEEGYNLTYFAFFVKAVAQTLKNFPMLNSSWAGDKIIQNKDINISIAIAANDVLFVPVIKHADEKSIKGIAREINELAIKAKKGKLTAADMEGGTFTVNSTGSFGSIQSMGIINHPQAAILQVEAIVKRPVVVNEMIGIRDMVNLCLSIDHRVLDGMMAGAFLKQVKETVERMTEETTSIY</sequence>
<dbReference type="GO" id="GO:0016407">
    <property type="term" value="F:acetyltransferase activity"/>
    <property type="evidence" value="ECO:0007669"/>
    <property type="project" value="TreeGrafter"/>
</dbReference>
<dbReference type="InterPro" id="IPR001078">
    <property type="entry name" value="2-oxoacid_DH_actylTfrase"/>
</dbReference>
<dbReference type="InterPro" id="IPR050743">
    <property type="entry name" value="2-oxoacid_DH_E2_comp"/>
</dbReference>
<keyword evidence="5 6" id="KW-0012">Acyltransferase</keyword>
<dbReference type="Pfam" id="PF00198">
    <property type="entry name" value="2-oxoacid_dh"/>
    <property type="match status" value="1"/>
</dbReference>
<dbReference type="AlphaFoldDB" id="A0A4D7CR75"/>
<keyword evidence="3 6" id="KW-0808">Transferase</keyword>
<dbReference type="InterPro" id="IPR004167">
    <property type="entry name" value="PSBD"/>
</dbReference>
<dbReference type="InterPro" id="IPR036625">
    <property type="entry name" value="E3-bd_dom_sf"/>
</dbReference>
<evidence type="ECO:0000256" key="7">
    <source>
        <dbReference type="SAM" id="MobiDB-lite"/>
    </source>
</evidence>
<organism evidence="8 9">
    <name type="scientific">Vagococcus zengguangii</name>
    <dbReference type="NCBI Taxonomy" id="2571750"/>
    <lineage>
        <taxon>Bacteria</taxon>
        <taxon>Bacillati</taxon>
        <taxon>Bacillota</taxon>
        <taxon>Bacilli</taxon>
        <taxon>Lactobacillales</taxon>
        <taxon>Enterococcaceae</taxon>
        <taxon>Vagococcus</taxon>
    </lineage>
</organism>
<evidence type="ECO:0000256" key="3">
    <source>
        <dbReference type="ARBA" id="ARBA00022679"/>
    </source>
</evidence>
<dbReference type="SUPFAM" id="SSF47005">
    <property type="entry name" value="Peripheral subunit-binding domain of 2-oxo acid dehydrogenase complex"/>
    <property type="match status" value="1"/>
</dbReference>
<evidence type="ECO:0000256" key="2">
    <source>
        <dbReference type="ARBA" id="ARBA00007317"/>
    </source>
</evidence>
<proteinExistence type="inferred from homology"/>
<dbReference type="SUPFAM" id="SSF52777">
    <property type="entry name" value="CoA-dependent acyltransferases"/>
    <property type="match status" value="1"/>
</dbReference>
<name>A0A4D7CR75_9ENTE</name>
<dbReference type="PANTHER" id="PTHR43178:SF5">
    <property type="entry name" value="LIPOAMIDE ACYLTRANSFERASE COMPONENT OF BRANCHED-CHAIN ALPHA-KETO ACID DEHYDROGENASE COMPLEX, MITOCHONDRIAL"/>
    <property type="match status" value="1"/>
</dbReference>
<evidence type="ECO:0000256" key="4">
    <source>
        <dbReference type="ARBA" id="ARBA00022823"/>
    </source>
</evidence>
<evidence type="ECO:0000256" key="1">
    <source>
        <dbReference type="ARBA" id="ARBA00001938"/>
    </source>
</evidence>
<dbReference type="InterPro" id="IPR023213">
    <property type="entry name" value="CAT-like_dom_sf"/>
</dbReference>
<dbReference type="Pfam" id="PF00364">
    <property type="entry name" value="Biotin_lipoyl"/>
    <property type="match status" value="1"/>
</dbReference>
<dbReference type="CDD" id="cd06849">
    <property type="entry name" value="lipoyl_domain"/>
    <property type="match status" value="1"/>
</dbReference>
<feature type="region of interest" description="Disordered" evidence="7">
    <location>
        <begin position="79"/>
        <end position="118"/>
    </location>
</feature>
<dbReference type="GO" id="GO:0031405">
    <property type="term" value="F:lipoic acid binding"/>
    <property type="evidence" value="ECO:0007669"/>
    <property type="project" value="TreeGrafter"/>
</dbReference>
<dbReference type="PANTHER" id="PTHR43178">
    <property type="entry name" value="DIHYDROLIPOAMIDE ACETYLTRANSFERASE COMPONENT OF PYRUVATE DEHYDROGENASE COMPLEX"/>
    <property type="match status" value="1"/>
</dbReference>
<dbReference type="Proteomes" id="UP000298615">
    <property type="component" value="Chromosome"/>
</dbReference>
<dbReference type="FunFam" id="3.30.559.10:FF:000007">
    <property type="entry name" value="Dihydrolipoamide acetyltransferase component of pyruvate dehydrogenase complex"/>
    <property type="match status" value="1"/>
</dbReference>
<feature type="compositionally biased region" description="Low complexity" evidence="7">
    <location>
        <begin position="99"/>
        <end position="115"/>
    </location>
</feature>
<dbReference type="RefSeq" id="WP_136953496.1">
    <property type="nucleotide sequence ID" value="NZ_CP039712.1"/>
</dbReference>
<dbReference type="PROSITE" id="PS51826">
    <property type="entry name" value="PSBD"/>
    <property type="match status" value="1"/>
</dbReference>
<dbReference type="Gene3D" id="4.10.320.10">
    <property type="entry name" value="E3-binding domain"/>
    <property type="match status" value="1"/>
</dbReference>
<dbReference type="EC" id="2.3.1.-" evidence="6"/>
<dbReference type="PROSITE" id="PS50968">
    <property type="entry name" value="BIOTINYL_LIPOYL"/>
    <property type="match status" value="1"/>
</dbReference>
<keyword evidence="9" id="KW-1185">Reference proteome</keyword>
<dbReference type="KEGG" id="vao:FA707_06635"/>
<dbReference type="InterPro" id="IPR011053">
    <property type="entry name" value="Single_hybrid_motif"/>
</dbReference>
<dbReference type="InterPro" id="IPR000089">
    <property type="entry name" value="Biotin_lipoyl"/>
</dbReference>
<reference evidence="8 9" key="1">
    <citation type="submission" date="2019-04" db="EMBL/GenBank/DDBJ databases">
        <title>Vagococcus sp. nov., isolated from faeces of yaks (Bos grunniens).</title>
        <authorList>
            <person name="Ge Y."/>
        </authorList>
    </citation>
    <scope>NUCLEOTIDE SEQUENCE [LARGE SCALE GENOMIC DNA]</scope>
    <source>
        <strain evidence="8 9">MN-17</strain>
    </source>
</reference>
<evidence type="ECO:0000256" key="5">
    <source>
        <dbReference type="ARBA" id="ARBA00023315"/>
    </source>
</evidence>
<accession>A0A4D7CR75</accession>
<protein>
    <recommendedName>
        <fullName evidence="6">Dihydrolipoamide acetyltransferase component of pyruvate dehydrogenase complex</fullName>
        <ecNumber evidence="6">2.3.1.-</ecNumber>
    </recommendedName>
</protein>
<evidence type="ECO:0000313" key="8">
    <source>
        <dbReference type="EMBL" id="QCI86665.1"/>
    </source>
</evidence>
<comment type="similarity">
    <text evidence="2 6">Belongs to the 2-oxoacid dehydrogenase family.</text>
</comment>
<dbReference type="OrthoDB" id="9805770at2"/>
<dbReference type="GO" id="GO:0005737">
    <property type="term" value="C:cytoplasm"/>
    <property type="evidence" value="ECO:0007669"/>
    <property type="project" value="TreeGrafter"/>
</dbReference>
<dbReference type="Gene3D" id="2.40.50.100">
    <property type="match status" value="1"/>
</dbReference>
<evidence type="ECO:0000256" key="6">
    <source>
        <dbReference type="RuleBase" id="RU003423"/>
    </source>
</evidence>
<evidence type="ECO:0000313" key="9">
    <source>
        <dbReference type="Proteomes" id="UP000298615"/>
    </source>
</evidence>